<dbReference type="OrthoDB" id="9808602at2"/>
<feature type="transmembrane region" description="Helical" evidence="7">
    <location>
        <begin position="52"/>
        <end position="72"/>
    </location>
</feature>
<evidence type="ECO:0000256" key="4">
    <source>
        <dbReference type="ARBA" id="ARBA00022692"/>
    </source>
</evidence>
<dbReference type="PANTHER" id="PTHR30576:SF0">
    <property type="entry name" value="UNDECAPRENYL-PHOSPHATE N-ACETYLGALACTOSAMINYL 1-PHOSPHATE TRANSFERASE-RELATED"/>
    <property type="match status" value="1"/>
</dbReference>
<comment type="similarity">
    <text evidence="2">Belongs to the bacterial sugar transferase family.</text>
</comment>
<feature type="transmembrane region" description="Helical" evidence="7">
    <location>
        <begin position="282"/>
        <end position="305"/>
    </location>
</feature>
<comment type="subcellular location">
    <subcellularLocation>
        <location evidence="1">Membrane</location>
        <topology evidence="1">Multi-pass membrane protein</topology>
    </subcellularLocation>
</comment>
<dbReference type="AlphaFoldDB" id="A0A3L7DXM3"/>
<evidence type="ECO:0000259" key="8">
    <source>
        <dbReference type="Pfam" id="PF02397"/>
    </source>
</evidence>
<evidence type="ECO:0000313" key="9">
    <source>
        <dbReference type="EMBL" id="RLQ20731.1"/>
    </source>
</evidence>
<evidence type="ECO:0000256" key="2">
    <source>
        <dbReference type="ARBA" id="ARBA00006464"/>
    </source>
</evidence>
<dbReference type="NCBIfam" id="TIGR03013">
    <property type="entry name" value="EpsB_2"/>
    <property type="match status" value="1"/>
</dbReference>
<keyword evidence="5 7" id="KW-1133">Transmembrane helix</keyword>
<keyword evidence="3 9" id="KW-0808">Transferase</keyword>
<name>A0A3L7DXM3_9GAMM</name>
<dbReference type="InterPro" id="IPR003362">
    <property type="entry name" value="Bact_transf"/>
</dbReference>
<evidence type="ECO:0000256" key="7">
    <source>
        <dbReference type="SAM" id="Phobius"/>
    </source>
</evidence>
<proteinExistence type="inferred from homology"/>
<reference evidence="9 10" key="1">
    <citation type="submission" date="2018-07" db="EMBL/GenBank/DDBJ databases">
        <title>Halioglobus sp. genome submission.</title>
        <authorList>
            <person name="Ye M.-Q."/>
            <person name="Du Z.-J."/>
        </authorList>
    </citation>
    <scope>NUCLEOTIDE SEQUENCE [LARGE SCALE GENOMIC DNA]</scope>
    <source>
        <strain evidence="9 10">U0301</strain>
    </source>
</reference>
<evidence type="ECO:0000256" key="6">
    <source>
        <dbReference type="ARBA" id="ARBA00023136"/>
    </source>
</evidence>
<feature type="transmembrane region" description="Helical" evidence="7">
    <location>
        <begin position="84"/>
        <end position="105"/>
    </location>
</feature>
<gene>
    <name evidence="9" type="ORF">DWB85_15855</name>
</gene>
<comment type="caution">
    <text evidence="9">The sequence shown here is derived from an EMBL/GenBank/DDBJ whole genome shotgun (WGS) entry which is preliminary data.</text>
</comment>
<feature type="transmembrane region" description="Helical" evidence="7">
    <location>
        <begin position="15"/>
        <end position="40"/>
    </location>
</feature>
<dbReference type="PANTHER" id="PTHR30576">
    <property type="entry name" value="COLANIC BIOSYNTHESIS UDP-GLUCOSE LIPID CARRIER TRANSFERASE"/>
    <property type="match status" value="1"/>
</dbReference>
<dbReference type="Gene3D" id="3.40.50.720">
    <property type="entry name" value="NAD(P)-binding Rossmann-like Domain"/>
    <property type="match status" value="1"/>
</dbReference>
<keyword evidence="10" id="KW-1185">Reference proteome</keyword>
<dbReference type="NCBIfam" id="TIGR03025">
    <property type="entry name" value="EPS_sugtrans"/>
    <property type="match status" value="1"/>
</dbReference>
<dbReference type="Pfam" id="PF02397">
    <property type="entry name" value="Bac_transf"/>
    <property type="match status" value="1"/>
</dbReference>
<dbReference type="InterPro" id="IPR017475">
    <property type="entry name" value="EPS_sugar_tfrase"/>
</dbReference>
<feature type="domain" description="Bacterial sugar transferase" evidence="8">
    <location>
        <begin position="277"/>
        <end position="462"/>
    </location>
</feature>
<evidence type="ECO:0000313" key="10">
    <source>
        <dbReference type="Proteomes" id="UP000265509"/>
    </source>
</evidence>
<dbReference type="EMBL" id="QRAN01000020">
    <property type="protein sequence ID" value="RLQ20731.1"/>
    <property type="molecule type" value="Genomic_DNA"/>
</dbReference>
<dbReference type="Proteomes" id="UP000265509">
    <property type="component" value="Unassembled WGS sequence"/>
</dbReference>
<evidence type="ECO:0000256" key="1">
    <source>
        <dbReference type="ARBA" id="ARBA00004141"/>
    </source>
</evidence>
<organism evidence="9 10">
    <name type="scientific">Seongchinamella sediminis</name>
    <dbReference type="NCBI Taxonomy" id="2283635"/>
    <lineage>
        <taxon>Bacteria</taxon>
        <taxon>Pseudomonadati</taxon>
        <taxon>Pseudomonadota</taxon>
        <taxon>Gammaproteobacteria</taxon>
        <taxon>Cellvibrionales</taxon>
        <taxon>Halieaceae</taxon>
        <taxon>Seongchinamella</taxon>
    </lineage>
</organism>
<accession>A0A3L7DXM3</accession>
<sequence length="468" mass="53107">MATVRVFHHHVHSSFYWLALVDAVLFVLSFYLGAYLYFMAEPGNLQQYITQIPARAALFAIITVICLGAMGLYEPRMREGASGILLRTGGGFVASAIVMIVLFYLLPELHLWRGIFFYTLAVAFTANLISRSCFRSLTEREQFKSRVLVYGSGRAASTINTTMRRRADRQGFTIVGYVRVDGEEPLVEGERIINLRQPLEVYAKQTEIDQIVVALDDKRSQVDMDELLHCRMHGVKVLDLVNFFEREAGKILVDYTTPGWMAFNDGFKCCGAPNRAKRVFDLTASFGLLMFTWPIMLLTAMAIWIEDGAGAPVFFRQKRVGLHGKTFSVLKFRSMSVDAEGDGKARWATPGDSRVTRVGNFIRKTRIDELPQIINVLAGNMAFIGPRPERPEFVKELNERIPYYELRHCVKPGITGWAQLCYPYGASEYDSRQKLQFDLYYVKNHSLFLDIMICLTTVEVVLFGKGAR</sequence>
<dbReference type="RefSeq" id="WP_117956507.1">
    <property type="nucleotide sequence ID" value="NZ_QRAN01000020.1"/>
</dbReference>
<feature type="transmembrane region" description="Helical" evidence="7">
    <location>
        <begin position="111"/>
        <end position="130"/>
    </location>
</feature>
<dbReference type="InterPro" id="IPR017464">
    <property type="entry name" value="Sugar_tfrase_EpsB_2"/>
</dbReference>
<dbReference type="GO" id="GO:0016020">
    <property type="term" value="C:membrane"/>
    <property type="evidence" value="ECO:0007669"/>
    <property type="project" value="UniProtKB-SubCell"/>
</dbReference>
<protein>
    <submittedName>
        <fullName evidence="9">TIGR03013 family PEP-CTERM/XrtA system glycosyltransferase</fullName>
    </submittedName>
</protein>
<dbReference type="GO" id="GO:0016780">
    <property type="term" value="F:phosphotransferase activity, for other substituted phosphate groups"/>
    <property type="evidence" value="ECO:0007669"/>
    <property type="project" value="TreeGrafter"/>
</dbReference>
<keyword evidence="6 7" id="KW-0472">Membrane</keyword>
<evidence type="ECO:0000256" key="5">
    <source>
        <dbReference type="ARBA" id="ARBA00022989"/>
    </source>
</evidence>
<keyword evidence="4 7" id="KW-0812">Transmembrane</keyword>
<evidence type="ECO:0000256" key="3">
    <source>
        <dbReference type="ARBA" id="ARBA00022679"/>
    </source>
</evidence>
<dbReference type="Pfam" id="PF13727">
    <property type="entry name" value="CoA_binding_3"/>
    <property type="match status" value="1"/>
</dbReference>